<evidence type="ECO:0000256" key="1">
    <source>
        <dbReference type="SAM" id="SignalP"/>
    </source>
</evidence>
<sequence length="347" mass="36337">MRFSVFCTAGVFAAVVGAKSSCSKPALSPGGCILGKCFRAINEDTPASIGEAFCSSYLSLDVTTTVTVVHDQIVSTTHTNSEASTTTVLITAATVTTNTGTVTEFIKRAEPSDDPTASILSVCKNKPSRISSVCSCLLPSASAVTSTLVIEDTATYTSIVEYTTTKVDTDTVTVTATVNAIATDLVQPIINGNFQGANMLPWTDTSAQTGGKVEHIVGGNVCVDTGSNCHSSTIIRVTPPITGVKYTAIIQTFRALPSTAYKLSILLNSRYGGSSAGGPGIQVLYQGVNLGTFDCNANGVELYFKTISVWEFTTDSSGVGQVEIRILNRSGSAGAYFYLDDIAVFKK</sequence>
<dbReference type="AlphaFoldDB" id="A0AAJ0HUN8"/>
<dbReference type="Proteomes" id="UP001275084">
    <property type="component" value="Unassembled WGS sequence"/>
</dbReference>
<protein>
    <recommendedName>
        <fullName evidence="4">CBM-cenC domain-containing protein</fullName>
    </recommendedName>
</protein>
<reference evidence="2" key="2">
    <citation type="submission" date="2023-06" db="EMBL/GenBank/DDBJ databases">
        <authorList>
            <consortium name="Lawrence Berkeley National Laboratory"/>
            <person name="Haridas S."/>
            <person name="Hensen N."/>
            <person name="Bonometti L."/>
            <person name="Westerberg I."/>
            <person name="Brannstrom I.O."/>
            <person name="Guillou S."/>
            <person name="Cros-Aarteil S."/>
            <person name="Calhoun S."/>
            <person name="Kuo A."/>
            <person name="Mondo S."/>
            <person name="Pangilinan J."/>
            <person name="Riley R."/>
            <person name="Labutti K."/>
            <person name="Andreopoulos B."/>
            <person name="Lipzen A."/>
            <person name="Chen C."/>
            <person name="Yanf M."/>
            <person name="Daum C."/>
            <person name="Ng V."/>
            <person name="Clum A."/>
            <person name="Steindorff A."/>
            <person name="Ohm R."/>
            <person name="Martin F."/>
            <person name="Silar P."/>
            <person name="Natvig D."/>
            <person name="Lalanne C."/>
            <person name="Gautier V."/>
            <person name="Ament-Velasquez S.L."/>
            <person name="Kruys A."/>
            <person name="Hutchinson M.I."/>
            <person name="Powell A.J."/>
            <person name="Barry K."/>
            <person name="Miller A.N."/>
            <person name="Grigoriev I.V."/>
            <person name="Debuchy R."/>
            <person name="Gladieux P."/>
            <person name="Thoren M.H."/>
            <person name="Johannesson H."/>
        </authorList>
    </citation>
    <scope>NUCLEOTIDE SEQUENCE</scope>
    <source>
        <strain evidence="2">CBS 955.72</strain>
    </source>
</reference>
<proteinExistence type="predicted"/>
<evidence type="ECO:0000313" key="2">
    <source>
        <dbReference type="EMBL" id="KAK3363232.1"/>
    </source>
</evidence>
<name>A0AAJ0HUN8_9PEZI</name>
<accession>A0AAJ0HUN8</accession>
<feature type="signal peptide" evidence="1">
    <location>
        <begin position="1"/>
        <end position="18"/>
    </location>
</feature>
<feature type="chain" id="PRO_5042478138" description="CBM-cenC domain-containing protein" evidence="1">
    <location>
        <begin position="19"/>
        <end position="347"/>
    </location>
</feature>
<evidence type="ECO:0000313" key="3">
    <source>
        <dbReference type="Proteomes" id="UP001275084"/>
    </source>
</evidence>
<comment type="caution">
    <text evidence="2">The sequence shown here is derived from an EMBL/GenBank/DDBJ whole genome shotgun (WGS) entry which is preliminary data.</text>
</comment>
<organism evidence="2 3">
    <name type="scientific">Lasiosphaeria hispida</name>
    <dbReference type="NCBI Taxonomy" id="260671"/>
    <lineage>
        <taxon>Eukaryota</taxon>
        <taxon>Fungi</taxon>
        <taxon>Dikarya</taxon>
        <taxon>Ascomycota</taxon>
        <taxon>Pezizomycotina</taxon>
        <taxon>Sordariomycetes</taxon>
        <taxon>Sordariomycetidae</taxon>
        <taxon>Sordariales</taxon>
        <taxon>Lasiosphaeriaceae</taxon>
        <taxon>Lasiosphaeria</taxon>
    </lineage>
</organism>
<keyword evidence="1" id="KW-0732">Signal</keyword>
<gene>
    <name evidence="2" type="ORF">B0T25DRAFT_562256</name>
</gene>
<dbReference type="EMBL" id="JAUIQD010000001">
    <property type="protein sequence ID" value="KAK3363232.1"/>
    <property type="molecule type" value="Genomic_DNA"/>
</dbReference>
<reference evidence="2" key="1">
    <citation type="journal article" date="2023" name="Mol. Phylogenet. Evol.">
        <title>Genome-scale phylogeny and comparative genomics of the fungal order Sordariales.</title>
        <authorList>
            <person name="Hensen N."/>
            <person name="Bonometti L."/>
            <person name="Westerberg I."/>
            <person name="Brannstrom I.O."/>
            <person name="Guillou S."/>
            <person name="Cros-Aarteil S."/>
            <person name="Calhoun S."/>
            <person name="Haridas S."/>
            <person name="Kuo A."/>
            <person name="Mondo S."/>
            <person name="Pangilinan J."/>
            <person name="Riley R."/>
            <person name="LaButti K."/>
            <person name="Andreopoulos B."/>
            <person name="Lipzen A."/>
            <person name="Chen C."/>
            <person name="Yan M."/>
            <person name="Daum C."/>
            <person name="Ng V."/>
            <person name="Clum A."/>
            <person name="Steindorff A."/>
            <person name="Ohm R.A."/>
            <person name="Martin F."/>
            <person name="Silar P."/>
            <person name="Natvig D.O."/>
            <person name="Lalanne C."/>
            <person name="Gautier V."/>
            <person name="Ament-Velasquez S.L."/>
            <person name="Kruys A."/>
            <person name="Hutchinson M.I."/>
            <person name="Powell A.J."/>
            <person name="Barry K."/>
            <person name="Miller A.N."/>
            <person name="Grigoriev I.V."/>
            <person name="Debuchy R."/>
            <person name="Gladieux P."/>
            <person name="Hiltunen Thoren M."/>
            <person name="Johannesson H."/>
        </authorList>
    </citation>
    <scope>NUCLEOTIDE SEQUENCE</scope>
    <source>
        <strain evidence="2">CBS 955.72</strain>
    </source>
</reference>
<keyword evidence="3" id="KW-1185">Reference proteome</keyword>
<evidence type="ECO:0008006" key="4">
    <source>
        <dbReference type="Google" id="ProtNLM"/>
    </source>
</evidence>